<gene>
    <name evidence="2" type="ORF">UTRI_10074</name>
</gene>
<evidence type="ECO:0000313" key="2">
    <source>
        <dbReference type="EMBL" id="SPO24644.1"/>
    </source>
</evidence>
<dbReference type="OrthoDB" id="2556494at2759"/>
<keyword evidence="3" id="KW-1185">Reference proteome</keyword>
<dbReference type="AlphaFoldDB" id="A0A5C3E1R6"/>
<dbReference type="InterPro" id="IPR003347">
    <property type="entry name" value="JmjC_dom"/>
</dbReference>
<evidence type="ECO:0000259" key="1">
    <source>
        <dbReference type="PROSITE" id="PS51184"/>
    </source>
</evidence>
<protein>
    <recommendedName>
        <fullName evidence="1">JmjC domain-containing protein</fullName>
    </recommendedName>
</protein>
<dbReference type="Proteomes" id="UP000324022">
    <property type="component" value="Unassembled WGS sequence"/>
</dbReference>
<proteinExistence type="predicted"/>
<dbReference type="EMBL" id="OOIN01000008">
    <property type="protein sequence ID" value="SPO24644.1"/>
    <property type="molecule type" value="Genomic_DNA"/>
</dbReference>
<reference evidence="2 3" key="1">
    <citation type="submission" date="2018-03" db="EMBL/GenBank/DDBJ databases">
        <authorList>
            <person name="Guldener U."/>
        </authorList>
    </citation>
    <scope>NUCLEOTIDE SEQUENCE [LARGE SCALE GENOMIC DNA]</scope>
    <source>
        <strain evidence="2 3">NBRC100155</strain>
    </source>
</reference>
<dbReference type="PROSITE" id="PS51184">
    <property type="entry name" value="JMJC"/>
    <property type="match status" value="1"/>
</dbReference>
<dbReference type="Gene3D" id="2.60.120.650">
    <property type="entry name" value="Cupin"/>
    <property type="match status" value="1"/>
</dbReference>
<name>A0A5C3E1R6_9BASI</name>
<sequence>MSTSNLNPSEGMMEAWSRLSNMPVFQRGHDLIAFVEAHRTQGYFKNRLPFITNGALLLFKFPPRPADFFQALIQHLSPPIYNTNIFEGESEATKGWFIQEMTCPKLDQQYQALLVALDYSHEETLVLKHCVPQELLPGAFSRANFLPYVFQDVQHPQLLLNCTGSISETHVNYGIVGGLSTVIEGDKLFLSWPPSKKNLELFQALHHFSTSWDQTFKVIKQLEDLHVNHVKAGMTVYIPAGQLHLVFSPKLAFLHGLWIINPTVEEWDTVQKMFVFLVEHIEKRLRPWGLS</sequence>
<feature type="domain" description="JmjC" evidence="1">
    <location>
        <begin position="118"/>
        <end position="286"/>
    </location>
</feature>
<accession>A0A5C3E1R6</accession>
<organism evidence="2 3">
    <name type="scientific">Ustilago trichophora</name>
    <dbReference type="NCBI Taxonomy" id="86804"/>
    <lineage>
        <taxon>Eukaryota</taxon>
        <taxon>Fungi</taxon>
        <taxon>Dikarya</taxon>
        <taxon>Basidiomycota</taxon>
        <taxon>Ustilaginomycotina</taxon>
        <taxon>Ustilaginomycetes</taxon>
        <taxon>Ustilaginales</taxon>
        <taxon>Ustilaginaceae</taxon>
        <taxon>Ustilago</taxon>
    </lineage>
</organism>
<dbReference type="SUPFAM" id="SSF51197">
    <property type="entry name" value="Clavaminate synthase-like"/>
    <property type="match status" value="1"/>
</dbReference>
<evidence type="ECO:0000313" key="3">
    <source>
        <dbReference type="Proteomes" id="UP000324022"/>
    </source>
</evidence>